<proteinExistence type="predicted"/>
<accession>A0A7W7EGL5</accession>
<dbReference type="AlphaFoldDB" id="A0A7W7EGL5"/>
<dbReference type="EMBL" id="JACIHU010000013">
    <property type="protein sequence ID" value="MBB4482494.1"/>
    <property type="molecule type" value="Genomic_DNA"/>
</dbReference>
<feature type="transmembrane region" description="Helical" evidence="1">
    <location>
        <begin position="63"/>
        <end position="82"/>
    </location>
</feature>
<organism evidence="3 4">
    <name type="scientific">Rhizobium etli</name>
    <dbReference type="NCBI Taxonomy" id="29449"/>
    <lineage>
        <taxon>Bacteria</taxon>
        <taxon>Pseudomonadati</taxon>
        <taxon>Pseudomonadota</taxon>
        <taxon>Alphaproteobacteria</taxon>
        <taxon>Hyphomicrobiales</taxon>
        <taxon>Rhizobiaceae</taxon>
        <taxon>Rhizobium/Agrobacterium group</taxon>
        <taxon>Rhizobium</taxon>
    </lineage>
</organism>
<keyword evidence="1" id="KW-0812">Transmembrane</keyword>
<protein>
    <submittedName>
        <fullName evidence="3">Uncharacterized membrane protein YhaH (DUF805 family)</fullName>
    </submittedName>
</protein>
<dbReference type="PANTHER" id="PTHR34980">
    <property type="entry name" value="INNER MEMBRANE PROTEIN-RELATED-RELATED"/>
    <property type="match status" value="1"/>
</dbReference>
<evidence type="ECO:0000313" key="4">
    <source>
        <dbReference type="Proteomes" id="UP000523431"/>
    </source>
</evidence>
<keyword evidence="1" id="KW-1133">Transmembrane helix</keyword>
<dbReference type="Proteomes" id="UP000557344">
    <property type="component" value="Unassembled WGS sequence"/>
</dbReference>
<evidence type="ECO:0000313" key="5">
    <source>
        <dbReference type="Proteomes" id="UP000557344"/>
    </source>
</evidence>
<dbReference type="InterPro" id="IPR008523">
    <property type="entry name" value="DUF805"/>
</dbReference>
<feature type="transmembrane region" description="Helical" evidence="1">
    <location>
        <begin position="27"/>
        <end position="51"/>
    </location>
</feature>
<dbReference type="Pfam" id="PF05656">
    <property type="entry name" value="DUF805"/>
    <property type="match status" value="2"/>
</dbReference>
<feature type="transmembrane region" description="Helical" evidence="1">
    <location>
        <begin position="117"/>
        <end position="146"/>
    </location>
</feature>
<sequence length="170" mass="19035">MRFTEAVRTVLKQKYATFSGRASRSEYWWFGLFYVLALFPLAILATVLAFLTSGGGAPSPAHYTVAIWMLFTLAMLLPLISLQVRRFHDRNISGWWYLALFALAFIPYAIFHDRNISGWYLALFALSFIPNAMLLTAPVTIVISLLPGTKGPNKFGPDPLSPEARAEVFA</sequence>
<comment type="caution">
    <text evidence="3">The sequence shown here is derived from an EMBL/GenBank/DDBJ whole genome shotgun (WGS) entry which is preliminary data.</text>
</comment>
<gene>
    <name evidence="2" type="ORF">GGE46_005107</name>
    <name evidence="3" type="ORF">GGE57_005104</name>
</gene>
<dbReference type="EMBL" id="JACIID010000013">
    <property type="protein sequence ID" value="MBB4538323.1"/>
    <property type="molecule type" value="Genomic_DNA"/>
</dbReference>
<feature type="transmembrane region" description="Helical" evidence="1">
    <location>
        <begin position="94"/>
        <end position="111"/>
    </location>
</feature>
<dbReference type="RefSeq" id="WP_183843946.1">
    <property type="nucleotide sequence ID" value="NZ_JACIHU010000013.1"/>
</dbReference>
<evidence type="ECO:0000313" key="2">
    <source>
        <dbReference type="EMBL" id="MBB4482494.1"/>
    </source>
</evidence>
<reference evidence="4 5" key="1">
    <citation type="submission" date="2020-08" db="EMBL/GenBank/DDBJ databases">
        <title>Genomic Encyclopedia of Type Strains, Phase IV (KMG-V): Genome sequencing to study the core and pangenomes of soil and plant-associated prokaryotes.</title>
        <authorList>
            <person name="Whitman W."/>
        </authorList>
    </citation>
    <scope>NUCLEOTIDE SEQUENCE [LARGE SCALE GENOMIC DNA]</scope>
    <source>
        <strain evidence="2 5">SEMIA 471</strain>
        <strain evidence="3 4">SEMIA 489</strain>
    </source>
</reference>
<keyword evidence="1" id="KW-0472">Membrane</keyword>
<name>A0A7W7EGL5_RHIET</name>
<dbReference type="Proteomes" id="UP000523431">
    <property type="component" value="Unassembled WGS sequence"/>
</dbReference>
<evidence type="ECO:0000256" key="1">
    <source>
        <dbReference type="SAM" id="Phobius"/>
    </source>
</evidence>
<evidence type="ECO:0000313" key="3">
    <source>
        <dbReference type="EMBL" id="MBB4538323.1"/>
    </source>
</evidence>
<dbReference type="PANTHER" id="PTHR34980:SF2">
    <property type="entry name" value="INNER MEMBRANE PROTEIN YHAH-RELATED"/>
    <property type="match status" value="1"/>
</dbReference>
<dbReference type="GO" id="GO:0005886">
    <property type="term" value="C:plasma membrane"/>
    <property type="evidence" value="ECO:0007669"/>
    <property type="project" value="TreeGrafter"/>
</dbReference>